<dbReference type="EMBL" id="JADKCH010000004">
    <property type="protein sequence ID" value="MBK8572248.1"/>
    <property type="molecule type" value="Genomic_DNA"/>
</dbReference>
<evidence type="ECO:0000256" key="5">
    <source>
        <dbReference type="ARBA" id="ARBA00026121"/>
    </source>
</evidence>
<evidence type="ECO:0000313" key="10">
    <source>
        <dbReference type="EMBL" id="MBK8572248.1"/>
    </source>
</evidence>
<comment type="caution">
    <text evidence="10">The sequence shown here is derived from an EMBL/GenBank/DDBJ whole genome shotgun (WGS) entry which is preliminary data.</text>
</comment>
<evidence type="ECO:0000256" key="2">
    <source>
        <dbReference type="ARBA" id="ARBA00005005"/>
    </source>
</evidence>
<evidence type="ECO:0000259" key="9">
    <source>
        <dbReference type="Pfam" id="PF13193"/>
    </source>
</evidence>
<evidence type="ECO:0000256" key="3">
    <source>
        <dbReference type="ARBA" id="ARBA00022598"/>
    </source>
</evidence>
<dbReference type="InterPro" id="IPR045851">
    <property type="entry name" value="AMP-bd_C_sf"/>
</dbReference>
<dbReference type="InterPro" id="IPR042099">
    <property type="entry name" value="ANL_N_sf"/>
</dbReference>
<dbReference type="CDD" id="cd05936">
    <property type="entry name" value="FC-FACS_FadD_like"/>
    <property type="match status" value="1"/>
</dbReference>
<comment type="subcellular location">
    <subcellularLocation>
        <location evidence="1">Membrane</location>
        <topology evidence="1">Peripheral membrane protein</topology>
    </subcellularLocation>
</comment>
<dbReference type="InterPro" id="IPR025110">
    <property type="entry name" value="AMP-bd_C"/>
</dbReference>
<name>A0A936F173_9BACT</name>
<feature type="domain" description="AMP-binding enzyme C-terminal" evidence="9">
    <location>
        <begin position="497"/>
        <end position="570"/>
    </location>
</feature>
<dbReference type="Gene3D" id="3.30.300.30">
    <property type="match status" value="1"/>
</dbReference>
<dbReference type="GO" id="GO:0004467">
    <property type="term" value="F:long-chain fatty acid-CoA ligase activity"/>
    <property type="evidence" value="ECO:0007669"/>
    <property type="project" value="UniProtKB-EC"/>
</dbReference>
<accession>A0A936F173</accession>
<evidence type="ECO:0000313" key="11">
    <source>
        <dbReference type="Proteomes" id="UP000709959"/>
    </source>
</evidence>
<dbReference type="Gene3D" id="3.40.50.12780">
    <property type="entry name" value="N-terminal domain of ligase-like"/>
    <property type="match status" value="1"/>
</dbReference>
<dbReference type="InterPro" id="IPR000873">
    <property type="entry name" value="AMP-dep_synth/lig_dom"/>
</dbReference>
<dbReference type="PANTHER" id="PTHR43767">
    <property type="entry name" value="LONG-CHAIN-FATTY-ACID--COA LIGASE"/>
    <property type="match status" value="1"/>
</dbReference>
<dbReference type="GO" id="GO:0016020">
    <property type="term" value="C:membrane"/>
    <property type="evidence" value="ECO:0007669"/>
    <property type="project" value="UniProtKB-SubCell"/>
</dbReference>
<evidence type="ECO:0000256" key="6">
    <source>
        <dbReference type="ARBA" id="ARBA00039545"/>
    </source>
</evidence>
<sequence length="584" mass="63524">MNEGGCVDSERVWWAGYPAGVGRDAQPFPFDNLGQLVRHAAERYGDRKAETLVLPNGMEASLSFQEIDHLSDAFAAYLRHGLRLEAGARVAILLPNCLAYPICAFGALKAGCVVVNTNPLYTPRELELQLQDSGAEVLVVLDHFGDKVTAVVPRTAVKTIVVTGIADFFPLLSRALIKAKLKLSGAVPALGLPSTRLPHALHQGALYRAKEHLLPASVQRPTPTRDSLALLQYTGGTTGTSKGAMLSHGNLLANLEQIAEITKVYLTYGEETVLTVLPMYHVIAFTINLFFAFHSGSHSILVPNPRPLKNLRAAFKNHEMTWMTAVNTLLKALPDEAWFKPELTRKMLGAFAGGMRTHPAVLQRWEEVTGCLVIEGFGLSETSPLVTYNAAVRDGGRLRRTMKQVGGVGLPLPGTDVRIVDDAGKDLQPGEHGEILVRGPQVMQGYWNQPGETARALQDGWLRTGDIGCLDAEGYLDITDRKKDMIIVSGFNVFPNEVEACIAQHPDVADVAVVGIPSDDTGEAVRAFVVLRKELSVEEIRAHCRSLLANYKVPTSFKFLAEIPKNAVGKALRRELRLPAASEG</sequence>
<dbReference type="Pfam" id="PF13193">
    <property type="entry name" value="AMP-binding_C"/>
    <property type="match status" value="1"/>
</dbReference>
<evidence type="ECO:0000256" key="1">
    <source>
        <dbReference type="ARBA" id="ARBA00004170"/>
    </source>
</evidence>
<dbReference type="PROSITE" id="PS00455">
    <property type="entry name" value="AMP_BINDING"/>
    <property type="match status" value="1"/>
</dbReference>
<reference evidence="10 11" key="1">
    <citation type="submission" date="2020-10" db="EMBL/GenBank/DDBJ databases">
        <title>Connecting structure to function with the recovery of over 1000 high-quality activated sludge metagenome-assembled genomes encoding full-length rRNA genes using long-read sequencing.</title>
        <authorList>
            <person name="Singleton C.M."/>
            <person name="Petriglieri F."/>
            <person name="Kristensen J.M."/>
            <person name="Kirkegaard R.H."/>
            <person name="Michaelsen T.Y."/>
            <person name="Andersen M.H."/>
            <person name="Karst S.M."/>
            <person name="Dueholm M.S."/>
            <person name="Nielsen P.H."/>
            <person name="Albertsen M."/>
        </authorList>
    </citation>
    <scope>NUCLEOTIDE SEQUENCE [LARGE SCALE GENOMIC DNA]</scope>
    <source>
        <strain evidence="10">OdNE_18-Q3-R46-58_MAXAC.008</strain>
    </source>
</reference>
<dbReference type="SUPFAM" id="SSF56801">
    <property type="entry name" value="Acetyl-CoA synthetase-like"/>
    <property type="match status" value="1"/>
</dbReference>
<dbReference type="PANTHER" id="PTHR43767:SF8">
    <property type="entry name" value="LONG-CHAIN-FATTY-ACID--COA LIGASE"/>
    <property type="match status" value="1"/>
</dbReference>
<dbReference type="AlphaFoldDB" id="A0A936F173"/>
<feature type="domain" description="AMP-dependent synthetase/ligase" evidence="8">
    <location>
        <begin position="38"/>
        <end position="447"/>
    </location>
</feature>
<proteinExistence type="predicted"/>
<dbReference type="Pfam" id="PF00501">
    <property type="entry name" value="AMP-binding"/>
    <property type="match status" value="1"/>
</dbReference>
<dbReference type="InterPro" id="IPR020845">
    <property type="entry name" value="AMP-binding_CS"/>
</dbReference>
<dbReference type="EC" id="6.2.1.3" evidence="5"/>
<keyword evidence="3" id="KW-0436">Ligase</keyword>
<evidence type="ECO:0000256" key="7">
    <source>
        <dbReference type="ARBA" id="ARBA00042773"/>
    </source>
</evidence>
<keyword evidence="4" id="KW-0472">Membrane</keyword>
<organism evidence="10 11">
    <name type="scientific">Candidatus Geothrix odensensis</name>
    <dbReference type="NCBI Taxonomy" id="2954440"/>
    <lineage>
        <taxon>Bacteria</taxon>
        <taxon>Pseudomonadati</taxon>
        <taxon>Acidobacteriota</taxon>
        <taxon>Holophagae</taxon>
        <taxon>Holophagales</taxon>
        <taxon>Holophagaceae</taxon>
        <taxon>Geothrix</taxon>
    </lineage>
</organism>
<comment type="pathway">
    <text evidence="2">Lipid metabolism; fatty acid beta-oxidation.</text>
</comment>
<dbReference type="InterPro" id="IPR050237">
    <property type="entry name" value="ATP-dep_AMP-bd_enzyme"/>
</dbReference>
<gene>
    <name evidence="10" type="ORF">IPN91_06280</name>
</gene>
<protein>
    <recommendedName>
        <fullName evidence="6">Long-chain-fatty-acid--CoA ligase</fullName>
        <ecNumber evidence="5">6.2.1.3</ecNumber>
    </recommendedName>
    <alternativeName>
        <fullName evidence="7">Long-chain acyl-CoA synthetase</fullName>
    </alternativeName>
</protein>
<evidence type="ECO:0000259" key="8">
    <source>
        <dbReference type="Pfam" id="PF00501"/>
    </source>
</evidence>
<dbReference type="Proteomes" id="UP000709959">
    <property type="component" value="Unassembled WGS sequence"/>
</dbReference>
<evidence type="ECO:0000256" key="4">
    <source>
        <dbReference type="ARBA" id="ARBA00023136"/>
    </source>
</evidence>